<dbReference type="SUPFAM" id="SSF81383">
    <property type="entry name" value="F-box domain"/>
    <property type="match status" value="1"/>
</dbReference>
<dbReference type="OrthoDB" id="1415606at2759"/>
<accession>A0A6A4QH73</accession>
<dbReference type="InterPro" id="IPR006527">
    <property type="entry name" value="F-box-assoc_dom_typ1"/>
</dbReference>
<dbReference type="InterPro" id="IPR011043">
    <property type="entry name" value="Gal_Oxase/kelch_b-propeller"/>
</dbReference>
<dbReference type="Proteomes" id="UP000447434">
    <property type="component" value="Chromosome 5"/>
</dbReference>
<evidence type="ECO:0000313" key="3">
    <source>
        <dbReference type="Proteomes" id="UP000447434"/>
    </source>
</evidence>
<dbReference type="PANTHER" id="PTHR31672">
    <property type="entry name" value="BNACNNG10540D PROTEIN"/>
    <property type="match status" value="1"/>
</dbReference>
<sequence>MEEEKGRQKVKRMGGRIELAEDLVENILVRLSVKSLIRFKCVDRSWDVLFKTPAFIINHLQIHRNQDTIMFSHTDLGKWLILNKNSKLLFTPETYYTILILKRWMVMAYPTDYAIATEFLASVLCLWNPATIEVKVVPPPPMPSRSRSYVLYFGFGAGPNSNDLKVVNLITYYKNDHPPYAVLYNLITNSWTCITIDTVPVDAIPRCFNPKGFVANGVCYWIQTGYMYEEINENLISFDFRNNQFHLLKRPPTSIGHYKDFITEVNGSTVYLVHCNYYFLDHDYKIEIWILEEDKWTKKHTVPPFKYLVDGLYAIWKGGTEFIGLHTSAPTFASFNSVSQVISDLAVSKTFLNVVHRYVESIVSLSF</sequence>
<comment type="caution">
    <text evidence="2">The sequence shown here is derived from an EMBL/GenBank/DDBJ whole genome shotgun (WGS) entry which is preliminary data.</text>
</comment>
<keyword evidence="3" id="KW-1185">Reference proteome</keyword>
<dbReference type="PANTHER" id="PTHR31672:SF13">
    <property type="entry name" value="F-BOX PROTEIN CPR30-LIKE"/>
    <property type="match status" value="1"/>
</dbReference>
<feature type="domain" description="F-box associated beta-propeller type 1" evidence="1">
    <location>
        <begin position="123"/>
        <end position="301"/>
    </location>
</feature>
<dbReference type="EMBL" id="WOCE01000005">
    <property type="protein sequence ID" value="KAE9613488.1"/>
    <property type="molecule type" value="Genomic_DNA"/>
</dbReference>
<reference evidence="3" key="1">
    <citation type="journal article" date="2020" name="Nat. Commun.">
        <title>Genome sequence of the cluster root forming white lupin.</title>
        <authorList>
            <person name="Hufnagel B."/>
            <person name="Marques A."/>
            <person name="Soriano A."/>
            <person name="Marques L."/>
            <person name="Divol F."/>
            <person name="Doumas P."/>
            <person name="Sallet E."/>
            <person name="Mancinotti D."/>
            <person name="Carrere S."/>
            <person name="Marande W."/>
            <person name="Arribat S."/>
            <person name="Keller J."/>
            <person name="Huneau C."/>
            <person name="Blein T."/>
            <person name="Aime D."/>
            <person name="Laguerre M."/>
            <person name="Taylor J."/>
            <person name="Schubert V."/>
            <person name="Nelson M."/>
            <person name="Geu-Flores F."/>
            <person name="Crespi M."/>
            <person name="Gallardo-Guerrero K."/>
            <person name="Delaux P.-M."/>
            <person name="Salse J."/>
            <person name="Berges H."/>
            <person name="Guyot R."/>
            <person name="Gouzy J."/>
            <person name="Peret B."/>
        </authorList>
    </citation>
    <scope>NUCLEOTIDE SEQUENCE [LARGE SCALE GENOMIC DNA]</scope>
    <source>
        <strain evidence="3">cv. Amiga</strain>
    </source>
</reference>
<evidence type="ECO:0000259" key="1">
    <source>
        <dbReference type="Pfam" id="PF07734"/>
    </source>
</evidence>
<dbReference type="AlphaFoldDB" id="A0A6A4QH73"/>
<proteinExistence type="predicted"/>
<name>A0A6A4QH73_LUPAL</name>
<dbReference type="SUPFAM" id="SSF50965">
    <property type="entry name" value="Galactose oxidase, central domain"/>
    <property type="match status" value="1"/>
</dbReference>
<dbReference type="NCBIfam" id="TIGR01640">
    <property type="entry name" value="F_box_assoc_1"/>
    <property type="match status" value="1"/>
</dbReference>
<protein>
    <submittedName>
        <fullName evidence="2">Putative F-box domain, galactose oxidase/kelch, beta-propeller, F-box associated interaction</fullName>
    </submittedName>
</protein>
<dbReference type="InterPro" id="IPR036047">
    <property type="entry name" value="F-box-like_dom_sf"/>
</dbReference>
<dbReference type="InterPro" id="IPR017451">
    <property type="entry name" value="F-box-assoc_interact_dom"/>
</dbReference>
<organism evidence="2 3">
    <name type="scientific">Lupinus albus</name>
    <name type="common">White lupine</name>
    <name type="synonym">Lupinus termis</name>
    <dbReference type="NCBI Taxonomy" id="3870"/>
    <lineage>
        <taxon>Eukaryota</taxon>
        <taxon>Viridiplantae</taxon>
        <taxon>Streptophyta</taxon>
        <taxon>Embryophyta</taxon>
        <taxon>Tracheophyta</taxon>
        <taxon>Spermatophyta</taxon>
        <taxon>Magnoliopsida</taxon>
        <taxon>eudicotyledons</taxon>
        <taxon>Gunneridae</taxon>
        <taxon>Pentapetalae</taxon>
        <taxon>rosids</taxon>
        <taxon>fabids</taxon>
        <taxon>Fabales</taxon>
        <taxon>Fabaceae</taxon>
        <taxon>Papilionoideae</taxon>
        <taxon>50 kb inversion clade</taxon>
        <taxon>genistoids sensu lato</taxon>
        <taxon>core genistoids</taxon>
        <taxon>Genisteae</taxon>
        <taxon>Lupinus</taxon>
    </lineage>
</organism>
<dbReference type="Pfam" id="PF07734">
    <property type="entry name" value="FBA_1"/>
    <property type="match status" value="1"/>
</dbReference>
<dbReference type="InterPro" id="IPR050796">
    <property type="entry name" value="SCF_F-box_component"/>
</dbReference>
<gene>
    <name evidence="2" type="ORF">Lalb_Chr05g0217961</name>
</gene>
<evidence type="ECO:0000313" key="2">
    <source>
        <dbReference type="EMBL" id="KAE9613488.1"/>
    </source>
</evidence>